<dbReference type="EMBL" id="JAEINI020000003">
    <property type="protein sequence ID" value="MCB5226582.1"/>
    <property type="molecule type" value="Genomic_DNA"/>
</dbReference>
<gene>
    <name evidence="2" type="ORF">JAO78_007105</name>
</gene>
<proteinExistence type="predicted"/>
<dbReference type="Gene3D" id="2.60.40.3440">
    <property type="match status" value="1"/>
</dbReference>
<name>A0ABS8C2Q9_9ALTE</name>
<dbReference type="Proteomes" id="UP000633814">
    <property type="component" value="Unassembled WGS sequence"/>
</dbReference>
<keyword evidence="3" id="KW-1185">Reference proteome</keyword>
<organism evidence="2 3">
    <name type="scientific">Alishewanella maricola</name>
    <dbReference type="NCBI Taxonomy" id="2795740"/>
    <lineage>
        <taxon>Bacteria</taxon>
        <taxon>Pseudomonadati</taxon>
        <taxon>Pseudomonadota</taxon>
        <taxon>Gammaproteobacteria</taxon>
        <taxon>Alteromonadales</taxon>
        <taxon>Alteromonadaceae</taxon>
        <taxon>Alishewanella</taxon>
    </lineage>
</organism>
<feature type="signal peptide" evidence="1">
    <location>
        <begin position="1"/>
        <end position="20"/>
    </location>
</feature>
<reference evidence="2 3" key="1">
    <citation type="submission" date="2021-10" db="EMBL/GenBank/DDBJ databases">
        <title>Alishewanella koreense sp. nov. isolated from seawater of southwestern coast in South Korea and the proposal for the reclassification of Rheinheimera perlucida and Rheinheimera tuosuensis as Arsukibacterium perlucida and Arsukibacterium tuosuensis.</title>
        <authorList>
            <person name="Kim K.H."/>
            <person name="Ruan W."/>
            <person name="Kim K.R."/>
            <person name="Baek J.H."/>
            <person name="Jeon C.O."/>
        </authorList>
    </citation>
    <scope>NUCLEOTIDE SEQUENCE [LARGE SCALE GENOMIC DNA]</scope>
    <source>
        <strain evidence="2 3">16-MA</strain>
    </source>
</reference>
<dbReference type="Pfam" id="PF17963">
    <property type="entry name" value="Big_9"/>
    <property type="match status" value="1"/>
</dbReference>
<evidence type="ECO:0000313" key="3">
    <source>
        <dbReference type="Proteomes" id="UP000633814"/>
    </source>
</evidence>
<dbReference type="RefSeq" id="WP_226750670.1">
    <property type="nucleotide sequence ID" value="NZ_JAEINI020000003.1"/>
</dbReference>
<evidence type="ECO:0000256" key="1">
    <source>
        <dbReference type="SAM" id="SignalP"/>
    </source>
</evidence>
<protein>
    <submittedName>
        <fullName evidence="2">Ig-like domain-containing protein</fullName>
    </submittedName>
</protein>
<accession>A0ABS8C2Q9</accession>
<evidence type="ECO:0000313" key="2">
    <source>
        <dbReference type="EMBL" id="MCB5226582.1"/>
    </source>
</evidence>
<dbReference type="PROSITE" id="PS51257">
    <property type="entry name" value="PROKAR_LIPOPROTEIN"/>
    <property type="match status" value="1"/>
</dbReference>
<sequence>MLSKKSKLCLALSTVLLVSACNDSADKAVTPQVNTAPQAAASSITTRTDTAVTARLTAVDAEGDNLRYSSNTEPANGQVLIAIDGVFTYTPNAEFVGSDSFKFTVSDGKLSTTATVSVQVTTLQVSLRSAVRDAYAQDAQSKPLSVNGRDFNQDVLDTAEFADLVAAGVVANNE</sequence>
<comment type="caution">
    <text evidence="2">The sequence shown here is derived from an EMBL/GenBank/DDBJ whole genome shotgun (WGS) entry which is preliminary data.</text>
</comment>
<keyword evidence="1" id="KW-0732">Signal</keyword>
<feature type="chain" id="PRO_5047488671" evidence="1">
    <location>
        <begin position="21"/>
        <end position="174"/>
    </location>
</feature>